<reference evidence="2" key="2">
    <citation type="submission" date="2025-09" db="UniProtKB">
        <authorList>
            <consortium name="Ensembl"/>
        </authorList>
    </citation>
    <scope>IDENTIFICATION</scope>
</reference>
<name>A0A8C5J075_JUNHY</name>
<feature type="transmembrane region" description="Helical" evidence="1">
    <location>
        <begin position="73"/>
        <end position="93"/>
    </location>
</feature>
<evidence type="ECO:0000313" key="3">
    <source>
        <dbReference type="Proteomes" id="UP000694408"/>
    </source>
</evidence>
<organism evidence="2 3">
    <name type="scientific">Junco hyemalis</name>
    <name type="common">Dark-eyed junco</name>
    <dbReference type="NCBI Taxonomy" id="40217"/>
    <lineage>
        <taxon>Eukaryota</taxon>
        <taxon>Metazoa</taxon>
        <taxon>Chordata</taxon>
        <taxon>Craniata</taxon>
        <taxon>Vertebrata</taxon>
        <taxon>Euteleostomi</taxon>
        <taxon>Archelosauria</taxon>
        <taxon>Archosauria</taxon>
        <taxon>Dinosauria</taxon>
        <taxon>Saurischia</taxon>
        <taxon>Theropoda</taxon>
        <taxon>Coelurosauria</taxon>
        <taxon>Aves</taxon>
        <taxon>Neognathae</taxon>
        <taxon>Neoaves</taxon>
        <taxon>Telluraves</taxon>
        <taxon>Australaves</taxon>
        <taxon>Passeriformes</taxon>
        <taxon>Passerellidae</taxon>
        <taxon>Junco</taxon>
    </lineage>
</organism>
<dbReference type="AlphaFoldDB" id="A0A8C5J075"/>
<dbReference type="Proteomes" id="UP000694408">
    <property type="component" value="Unplaced"/>
</dbReference>
<evidence type="ECO:0000313" key="2">
    <source>
        <dbReference type="Ensembl" id="ENSJHYP00000011849.1"/>
    </source>
</evidence>
<keyword evidence="3" id="KW-1185">Reference proteome</keyword>
<keyword evidence="1" id="KW-0472">Membrane</keyword>
<keyword evidence="1" id="KW-0812">Transmembrane</keyword>
<reference evidence="2" key="1">
    <citation type="submission" date="2025-08" db="UniProtKB">
        <authorList>
            <consortium name="Ensembl"/>
        </authorList>
    </citation>
    <scope>IDENTIFICATION</scope>
</reference>
<evidence type="ECO:0000256" key="1">
    <source>
        <dbReference type="SAM" id="Phobius"/>
    </source>
</evidence>
<protein>
    <submittedName>
        <fullName evidence="2">Uncharacterized protein</fullName>
    </submittedName>
</protein>
<accession>A0A8C5J075</accession>
<proteinExistence type="predicted"/>
<keyword evidence="1" id="KW-1133">Transmembrane helix</keyword>
<dbReference type="Ensembl" id="ENSJHYT00000014330.1">
    <property type="protein sequence ID" value="ENSJHYP00000011849.1"/>
    <property type="gene ID" value="ENSJHYG00000009248.1"/>
</dbReference>
<sequence>NEQCYDLCEVWCRAFFVCLLHCELLHCSLQPHQDLTRSGHTWHKISSFSPPPGGSDQRSCLCLWGRAATRHSWIALTFLLSSLFPVLSLTQYMSLSVFY</sequence>